<dbReference type="InterPro" id="IPR002104">
    <property type="entry name" value="Integrase_catalytic"/>
</dbReference>
<dbReference type="InterPro" id="IPR011010">
    <property type="entry name" value="DNA_brk_join_enz"/>
</dbReference>
<feature type="coiled-coil region" evidence="3">
    <location>
        <begin position="194"/>
        <end position="252"/>
    </location>
</feature>
<dbReference type="InterPro" id="IPR025269">
    <property type="entry name" value="SAM-like_dom"/>
</dbReference>
<keyword evidence="6" id="KW-1185">Reference proteome</keyword>
<dbReference type="Pfam" id="PF00589">
    <property type="entry name" value="Phage_integrase"/>
    <property type="match status" value="1"/>
</dbReference>
<name>A0ABN1KEN3_9FLAO</name>
<proteinExistence type="predicted"/>
<dbReference type="EMBL" id="BAAAGG010000022">
    <property type="protein sequence ID" value="GAA0764425.1"/>
    <property type="molecule type" value="Genomic_DNA"/>
</dbReference>
<evidence type="ECO:0000256" key="3">
    <source>
        <dbReference type="SAM" id="Coils"/>
    </source>
</evidence>
<evidence type="ECO:0000256" key="1">
    <source>
        <dbReference type="ARBA" id="ARBA00023125"/>
    </source>
</evidence>
<comment type="caution">
    <text evidence="5">The sequence shown here is derived from an EMBL/GenBank/DDBJ whole genome shotgun (WGS) entry which is preliminary data.</text>
</comment>
<dbReference type="InterPro" id="IPR013762">
    <property type="entry name" value="Integrase-like_cat_sf"/>
</dbReference>
<dbReference type="Pfam" id="PF13102">
    <property type="entry name" value="Phage_int_SAM_5"/>
    <property type="match status" value="1"/>
</dbReference>
<organism evidence="5 6">
    <name type="scientific">Psychroflexus lacisalsi</name>
    <dbReference type="NCBI Taxonomy" id="503928"/>
    <lineage>
        <taxon>Bacteria</taxon>
        <taxon>Pseudomonadati</taxon>
        <taxon>Bacteroidota</taxon>
        <taxon>Flavobacteriia</taxon>
        <taxon>Flavobacteriales</taxon>
        <taxon>Flavobacteriaceae</taxon>
        <taxon>Psychroflexus</taxon>
    </lineage>
</organism>
<dbReference type="Gene3D" id="1.10.150.130">
    <property type="match status" value="1"/>
</dbReference>
<dbReference type="Proteomes" id="UP001500185">
    <property type="component" value="Unassembled WGS sequence"/>
</dbReference>
<dbReference type="RefSeq" id="WP_224454873.1">
    <property type="nucleotide sequence ID" value="NZ_BAAAGG010000022.1"/>
</dbReference>
<keyword evidence="2" id="KW-0233">DNA recombination</keyword>
<dbReference type="InterPro" id="IPR010998">
    <property type="entry name" value="Integrase_recombinase_N"/>
</dbReference>
<accession>A0ABN1KEN3</accession>
<feature type="domain" description="Tyr recombinase" evidence="4">
    <location>
        <begin position="226"/>
        <end position="426"/>
    </location>
</feature>
<dbReference type="PROSITE" id="PS51898">
    <property type="entry name" value="TYR_RECOMBINASE"/>
    <property type="match status" value="1"/>
</dbReference>
<reference evidence="5 6" key="1">
    <citation type="journal article" date="2019" name="Int. J. Syst. Evol. Microbiol.">
        <title>The Global Catalogue of Microorganisms (GCM) 10K type strain sequencing project: providing services to taxonomists for standard genome sequencing and annotation.</title>
        <authorList>
            <consortium name="The Broad Institute Genomics Platform"/>
            <consortium name="The Broad Institute Genome Sequencing Center for Infectious Disease"/>
            <person name="Wu L."/>
            <person name="Ma J."/>
        </authorList>
    </citation>
    <scope>NUCLEOTIDE SEQUENCE [LARGE SCALE GENOMIC DNA]</scope>
    <source>
        <strain evidence="5 6">JCM 16231</strain>
    </source>
</reference>
<dbReference type="SUPFAM" id="SSF56349">
    <property type="entry name" value="DNA breaking-rejoining enzymes"/>
    <property type="match status" value="1"/>
</dbReference>
<gene>
    <name evidence="5" type="ORF">GCM10009433_26820</name>
</gene>
<sequence>MARVYFLYRSQKDKAALKVRIQLENNKQQFEANTQIHTTKIFWNDTRKKQRGLSGVEKNEIAAINKKLDPLENYILEKFEIDNPKPEQKEWLKLTLIDYYNPTDETDIKRSDLLTDNIQHIIDTANIRKNAQNNLGLSKSRINSYKNLLKIIERYQEKKQSLRIKDFNQTFANNFLKWLIDDNGYADSYALKKIDDLKAVCRDAEIDNIEVNKQLSKIKGGKISNENIIYLNESELEKIENLTLESDKLENARKWLLLGCNLGQRGSDLLSLSASNIKTRNGLHVIELEQQKTKAKISIPILDKTAEIIKNGLPKKISIQNFNFYIKELCKIAELNEPTKGRKAAVRKEVKRVKGEKKQGHIRRKLGTYPKHELTSSHICRRSFASNLYGKMPTSLIMRITGHKTEKMLLQYIGKSDLDYAQQIADFYELQKLKAKRETTLKVVNQ</sequence>
<evidence type="ECO:0000256" key="2">
    <source>
        <dbReference type="ARBA" id="ARBA00023172"/>
    </source>
</evidence>
<keyword evidence="1" id="KW-0238">DNA-binding</keyword>
<dbReference type="Gene3D" id="1.10.443.10">
    <property type="entry name" value="Intergrase catalytic core"/>
    <property type="match status" value="1"/>
</dbReference>
<protein>
    <submittedName>
        <fullName evidence="5">Phage integrase SAM-like domain-containing protein</fullName>
    </submittedName>
</protein>
<evidence type="ECO:0000259" key="4">
    <source>
        <dbReference type="PROSITE" id="PS51898"/>
    </source>
</evidence>
<evidence type="ECO:0000313" key="6">
    <source>
        <dbReference type="Proteomes" id="UP001500185"/>
    </source>
</evidence>
<keyword evidence="3" id="KW-0175">Coiled coil</keyword>
<evidence type="ECO:0000313" key="5">
    <source>
        <dbReference type="EMBL" id="GAA0764425.1"/>
    </source>
</evidence>